<reference evidence="2" key="3">
    <citation type="submission" date="2025-09" db="UniProtKB">
        <authorList>
            <consortium name="Ensembl"/>
        </authorList>
    </citation>
    <scope>IDENTIFICATION</scope>
</reference>
<reference evidence="2" key="2">
    <citation type="submission" date="2025-08" db="UniProtKB">
        <authorList>
            <consortium name="Ensembl"/>
        </authorList>
    </citation>
    <scope>IDENTIFICATION</scope>
</reference>
<sequence>MAKSKPRGQRSRNVFHIASQKHSKTESKAKPVTTNLKKINILNDEKQCHENEPADVDEATRLMAQFNTSKRPIN</sequence>
<dbReference type="Ensembl" id="ENSSSUT00005000343.1">
    <property type="protein sequence ID" value="ENSSSUP00005000270.1"/>
    <property type="gene ID" value="ENSSSUG00005000210.1"/>
</dbReference>
<dbReference type="AlphaFoldDB" id="A0A673SSW0"/>
<evidence type="ECO:0008006" key="4">
    <source>
        <dbReference type="Google" id="ProtNLM"/>
    </source>
</evidence>
<feature type="compositionally biased region" description="Basic residues" evidence="1">
    <location>
        <begin position="1"/>
        <end position="10"/>
    </location>
</feature>
<accession>A0A673SSW0</accession>
<feature type="region of interest" description="Disordered" evidence="1">
    <location>
        <begin position="1"/>
        <end position="30"/>
    </location>
</feature>
<dbReference type="OMA" id="KQCHENE"/>
<dbReference type="InterPro" id="IPR031389">
    <property type="entry name" value="RBIS"/>
</dbReference>
<dbReference type="GO" id="GO:0005730">
    <property type="term" value="C:nucleolus"/>
    <property type="evidence" value="ECO:0007669"/>
    <property type="project" value="TreeGrafter"/>
</dbReference>
<dbReference type="Pfam" id="PF15679">
    <property type="entry name" value="DUF4665"/>
    <property type="match status" value="1"/>
</dbReference>
<name>A0A673SSW0_SURSU</name>
<reference evidence="2 3" key="1">
    <citation type="submission" date="2019-05" db="EMBL/GenBank/DDBJ databases">
        <title>A Chromosome-scale Meerkat (S. suricatta) Genome Assembly.</title>
        <authorList>
            <person name="Dudchenko O."/>
            <person name="Lieberman Aiden E."/>
            <person name="Tung J."/>
            <person name="Barreiro L.B."/>
            <person name="Clutton-Brock T.H."/>
        </authorList>
    </citation>
    <scope>NUCLEOTIDE SEQUENCE [LARGE SCALE GENOMIC DNA]</scope>
</reference>
<dbReference type="GO" id="GO:0042254">
    <property type="term" value="P:ribosome biogenesis"/>
    <property type="evidence" value="ECO:0007669"/>
    <property type="project" value="InterPro"/>
</dbReference>
<dbReference type="Proteomes" id="UP000472268">
    <property type="component" value="Chromosome 1"/>
</dbReference>
<proteinExistence type="predicted"/>
<protein>
    <recommendedName>
        <fullName evidence="4">Ribosomal biogenesis factor</fullName>
    </recommendedName>
</protein>
<dbReference type="PANTHER" id="PTHR35544:SF3">
    <property type="entry name" value="RIBOSOMAL BIOGENESIS FACTOR"/>
    <property type="match status" value="1"/>
</dbReference>
<keyword evidence="3" id="KW-1185">Reference proteome</keyword>
<evidence type="ECO:0000256" key="1">
    <source>
        <dbReference type="SAM" id="MobiDB-lite"/>
    </source>
</evidence>
<organism evidence="2 3">
    <name type="scientific">Suricata suricatta</name>
    <name type="common">Meerkat</name>
    <dbReference type="NCBI Taxonomy" id="37032"/>
    <lineage>
        <taxon>Eukaryota</taxon>
        <taxon>Metazoa</taxon>
        <taxon>Chordata</taxon>
        <taxon>Craniata</taxon>
        <taxon>Vertebrata</taxon>
        <taxon>Euteleostomi</taxon>
        <taxon>Mammalia</taxon>
        <taxon>Eutheria</taxon>
        <taxon>Laurasiatheria</taxon>
        <taxon>Carnivora</taxon>
        <taxon>Feliformia</taxon>
        <taxon>Herpestidae</taxon>
        <taxon>Suricata</taxon>
    </lineage>
</organism>
<evidence type="ECO:0000313" key="3">
    <source>
        <dbReference type="Proteomes" id="UP000472268"/>
    </source>
</evidence>
<dbReference type="PANTHER" id="PTHR35544">
    <property type="entry name" value="RIBOSOMAL BIOGENESIS FACTOR"/>
    <property type="match status" value="1"/>
</dbReference>
<evidence type="ECO:0000313" key="2">
    <source>
        <dbReference type="Ensembl" id="ENSSSUP00005000270.1"/>
    </source>
</evidence>